<dbReference type="Gene3D" id="3.40.190.10">
    <property type="entry name" value="Periplasmic binding protein-like II"/>
    <property type="match status" value="2"/>
</dbReference>
<name>A0A1H4EW69_9BURK</name>
<evidence type="ECO:0000313" key="5">
    <source>
        <dbReference type="Proteomes" id="UP000199002"/>
    </source>
</evidence>
<evidence type="ECO:0000256" key="1">
    <source>
        <dbReference type="ARBA" id="ARBA00022729"/>
    </source>
</evidence>
<proteinExistence type="predicted"/>
<dbReference type="STRING" id="592050.SAMN05421875_14114"/>
<keyword evidence="1 2" id="KW-0732">Signal</keyword>
<accession>A0A1H4EW69</accession>
<evidence type="ECO:0000259" key="3">
    <source>
        <dbReference type="SMART" id="SM00062"/>
    </source>
</evidence>
<feature type="signal peptide" evidence="2">
    <location>
        <begin position="1"/>
        <end position="26"/>
    </location>
</feature>
<dbReference type="PANTHER" id="PTHR35936">
    <property type="entry name" value="MEMBRANE-BOUND LYTIC MUREIN TRANSGLYCOSYLASE F"/>
    <property type="match status" value="1"/>
</dbReference>
<dbReference type="Pfam" id="PF00497">
    <property type="entry name" value="SBP_bac_3"/>
    <property type="match status" value="1"/>
</dbReference>
<sequence length="267" mass="29028">MSTSLIRRQLCLLLGAAALGTGMAHADQLDTIMAAKKIRVAIDMAVPPYSMKDDKLKLIGSDVETAELLAKDLGLELEFVPTVLSNRVPFLQTGKADIVVSVFAITPERAKVIDFSVPYAPVLVIVAAPKNIKITGPADLAGKKVISTRGTTNDQELTKIAPPGTQITRFDDDATSLTAMVSGQADIWVTTPMLMRTVNEKNPSRQLEVKFTIKANMAAVGMRKGEPRLKEKIDTWVRTNLKNGQLNAIYKKYHQMDLPAEVLNAGS</sequence>
<organism evidence="4 5">
    <name type="scientific">Acidovorax soli</name>
    <dbReference type="NCBI Taxonomy" id="592050"/>
    <lineage>
        <taxon>Bacteria</taxon>
        <taxon>Pseudomonadati</taxon>
        <taxon>Pseudomonadota</taxon>
        <taxon>Betaproteobacteria</taxon>
        <taxon>Burkholderiales</taxon>
        <taxon>Comamonadaceae</taxon>
        <taxon>Acidovorax</taxon>
    </lineage>
</organism>
<dbReference type="SMART" id="SM00062">
    <property type="entry name" value="PBPb"/>
    <property type="match status" value="1"/>
</dbReference>
<feature type="domain" description="Solute-binding protein family 3/N-terminal" evidence="3">
    <location>
        <begin position="37"/>
        <end position="257"/>
    </location>
</feature>
<dbReference type="GeneID" id="34234256"/>
<dbReference type="EMBL" id="FNQJ01000041">
    <property type="protein sequence ID" value="SEA88492.1"/>
    <property type="molecule type" value="Genomic_DNA"/>
</dbReference>
<gene>
    <name evidence="4" type="ORF">SAMN05421875_14114</name>
</gene>
<dbReference type="RefSeq" id="WP_029158452.1">
    <property type="nucleotide sequence ID" value="NZ_FNQJ01000041.1"/>
</dbReference>
<dbReference type="Proteomes" id="UP000199002">
    <property type="component" value="Unassembled WGS sequence"/>
</dbReference>
<dbReference type="AlphaFoldDB" id="A0A1H4EW69"/>
<dbReference type="InterPro" id="IPR001638">
    <property type="entry name" value="Solute-binding_3/MltF_N"/>
</dbReference>
<reference evidence="5" key="1">
    <citation type="submission" date="2016-10" db="EMBL/GenBank/DDBJ databases">
        <authorList>
            <person name="Varghese N."/>
            <person name="Submissions S."/>
        </authorList>
    </citation>
    <scope>NUCLEOTIDE SEQUENCE [LARGE SCALE GENOMIC DNA]</scope>
    <source>
        <strain evidence="5">DSM 25157</strain>
    </source>
</reference>
<protein>
    <submittedName>
        <fullName evidence="4">Polar amino acid transport system substrate-binding protein</fullName>
    </submittedName>
</protein>
<evidence type="ECO:0000256" key="2">
    <source>
        <dbReference type="SAM" id="SignalP"/>
    </source>
</evidence>
<dbReference type="SUPFAM" id="SSF53850">
    <property type="entry name" value="Periplasmic binding protein-like II"/>
    <property type="match status" value="1"/>
</dbReference>
<keyword evidence="5" id="KW-1185">Reference proteome</keyword>
<evidence type="ECO:0000313" key="4">
    <source>
        <dbReference type="EMBL" id="SEA88492.1"/>
    </source>
</evidence>
<dbReference type="PANTHER" id="PTHR35936:SF17">
    <property type="entry name" value="ARGININE-BINDING EXTRACELLULAR PROTEIN ARTP"/>
    <property type="match status" value="1"/>
</dbReference>
<feature type="chain" id="PRO_5011748253" evidence="2">
    <location>
        <begin position="27"/>
        <end position="267"/>
    </location>
</feature>